<feature type="region of interest" description="Disordered" evidence="1">
    <location>
        <begin position="360"/>
        <end position="395"/>
    </location>
</feature>
<name>A0A176WH59_MARPO</name>
<feature type="compositionally biased region" description="Basic and acidic residues" evidence="1">
    <location>
        <begin position="241"/>
        <end position="267"/>
    </location>
</feature>
<evidence type="ECO:0000313" key="2">
    <source>
        <dbReference type="EMBL" id="OAE32419.1"/>
    </source>
</evidence>
<feature type="region of interest" description="Disordered" evidence="1">
    <location>
        <begin position="1"/>
        <end position="26"/>
    </location>
</feature>
<gene>
    <name evidence="2" type="ORF">AXG93_1772s1010</name>
</gene>
<proteinExistence type="predicted"/>
<comment type="caution">
    <text evidence="2">The sequence shown here is derived from an EMBL/GenBank/DDBJ whole genome shotgun (WGS) entry which is preliminary data.</text>
</comment>
<reference evidence="2" key="1">
    <citation type="submission" date="2016-03" db="EMBL/GenBank/DDBJ databases">
        <title>Mechanisms controlling the formation of the plant cell surface in tip-growing cells are functionally conserved among land plants.</title>
        <authorList>
            <person name="Honkanen S."/>
            <person name="Jones V.A."/>
            <person name="Morieri G."/>
            <person name="Champion C."/>
            <person name="Hetherington A.J."/>
            <person name="Kelly S."/>
            <person name="Saint-Marcoux D."/>
            <person name="Proust H."/>
            <person name="Prescott H."/>
            <person name="Dolan L."/>
        </authorList>
    </citation>
    <scope>NUCLEOTIDE SEQUENCE [LARGE SCALE GENOMIC DNA]</scope>
    <source>
        <tissue evidence="2">Whole gametophyte</tissue>
    </source>
</reference>
<evidence type="ECO:0000256" key="1">
    <source>
        <dbReference type="SAM" id="MobiDB-lite"/>
    </source>
</evidence>
<dbReference type="Proteomes" id="UP000077202">
    <property type="component" value="Unassembled WGS sequence"/>
</dbReference>
<sequence>MMESPRKALVPAPKVKPGSSSPRCPQFLSAHIRRPMIYSIARAASDRWADPYSNSTRAVPALELRRLREKSSVPRRYTKGEEGGFKVLSWGGKGGRGEGEGRNYDAVTGEAGNKEERGCNRNFEENSTGRRRRWVQFASQGCPGQVGRSTCRRPGGGPEDGESGWATGRDRLKPVPLASRELWTFLPSPAKILSRLKLLLSVTATSSKAAGSRHRERGAPIRASIRAGTRGGRRAGPTEGGRIRGSADRQSSRVQPDDRAEGNRVERTPAPTGSPPPRSLSDRRNARRRTGRDRTGQDRTNGPERAGTGPGPGLWRWWYHHSRPLRGAAAAAAPEKKSPEARSIIVASSCCSAAPAVALRDEERRGEERSRRGRGALVGAGKKKGGAGNARMLAA</sequence>
<feature type="region of interest" description="Disordered" evidence="1">
    <location>
        <begin position="204"/>
        <end position="315"/>
    </location>
</feature>
<feature type="compositionally biased region" description="Basic and acidic residues" evidence="1">
    <location>
        <begin position="360"/>
        <end position="370"/>
    </location>
</feature>
<dbReference type="AlphaFoldDB" id="A0A176WH59"/>
<accession>A0A176WH59</accession>
<organism evidence="2 3">
    <name type="scientific">Marchantia polymorpha subsp. ruderalis</name>
    <dbReference type="NCBI Taxonomy" id="1480154"/>
    <lineage>
        <taxon>Eukaryota</taxon>
        <taxon>Viridiplantae</taxon>
        <taxon>Streptophyta</taxon>
        <taxon>Embryophyta</taxon>
        <taxon>Marchantiophyta</taxon>
        <taxon>Marchantiopsida</taxon>
        <taxon>Marchantiidae</taxon>
        <taxon>Marchantiales</taxon>
        <taxon>Marchantiaceae</taxon>
        <taxon>Marchantia</taxon>
    </lineage>
</organism>
<protein>
    <submittedName>
        <fullName evidence="2">Uncharacterized protein</fullName>
    </submittedName>
</protein>
<evidence type="ECO:0000313" key="3">
    <source>
        <dbReference type="Proteomes" id="UP000077202"/>
    </source>
</evidence>
<dbReference type="EMBL" id="LVLJ01000834">
    <property type="protein sequence ID" value="OAE32419.1"/>
    <property type="molecule type" value="Genomic_DNA"/>
</dbReference>
<keyword evidence="3" id="KW-1185">Reference proteome</keyword>
<feature type="region of interest" description="Disordered" evidence="1">
    <location>
        <begin position="141"/>
        <end position="170"/>
    </location>
</feature>